<keyword evidence="4 5" id="KW-0012">Acyltransferase</keyword>
<feature type="active site" description="Proton acceptor" evidence="5">
    <location>
        <position position="141"/>
    </location>
</feature>
<dbReference type="SUPFAM" id="SSF55729">
    <property type="entry name" value="Acyl-CoA N-acyltransferases (Nat)"/>
    <property type="match status" value="1"/>
</dbReference>
<evidence type="ECO:0000256" key="1">
    <source>
        <dbReference type="ARBA" id="ARBA00005395"/>
    </source>
</evidence>
<dbReference type="EMBL" id="JAJTWT010000009">
    <property type="protein sequence ID" value="MCE4539587.1"/>
    <property type="molecule type" value="Genomic_DNA"/>
</dbReference>
<dbReference type="HAMAP" id="MF_02210">
    <property type="entry name" value="RimI"/>
    <property type="match status" value="1"/>
</dbReference>
<dbReference type="Proteomes" id="UP001201463">
    <property type="component" value="Unassembled WGS sequence"/>
</dbReference>
<dbReference type="InterPro" id="IPR016181">
    <property type="entry name" value="Acyl_CoA_acyltransferase"/>
</dbReference>
<sequence>MSALLDSRQPAWEASAMRVPDLTEVMAIERQAYPVPWTHGNFVDSLAAGYPAEVLRGPRAQANAGPPQVGLTPLGGGLGAAPPWGHTELLGYWVAMPGLDEMHLLNITVAPAWQGRGLAVAMLERLVAECRCRGLAQLWLEVRVSNVRAREVYRRFGLVEVGRRRAYYPVPQGPREDAILMSLAVAA</sequence>
<reference evidence="7 8" key="1">
    <citation type="submission" date="2021-12" db="EMBL/GenBank/DDBJ databases">
        <title>Genome seq of p7.</title>
        <authorList>
            <person name="Seo T."/>
        </authorList>
    </citation>
    <scope>NUCLEOTIDE SEQUENCE [LARGE SCALE GENOMIC DNA]</scope>
    <source>
        <strain evidence="7 8">P7</strain>
    </source>
</reference>
<keyword evidence="2 5" id="KW-0963">Cytoplasm</keyword>
<dbReference type="Pfam" id="PF00583">
    <property type="entry name" value="Acetyltransf_1"/>
    <property type="match status" value="1"/>
</dbReference>
<feature type="domain" description="N-acetyltransferase" evidence="6">
    <location>
        <begin position="12"/>
        <end position="186"/>
    </location>
</feature>
<evidence type="ECO:0000256" key="3">
    <source>
        <dbReference type="ARBA" id="ARBA00022679"/>
    </source>
</evidence>
<dbReference type="Gene3D" id="3.40.630.30">
    <property type="match status" value="1"/>
</dbReference>
<organism evidence="7 8">
    <name type="scientific">Pelomonas caseinilytica</name>
    <dbReference type="NCBI Taxonomy" id="2906763"/>
    <lineage>
        <taxon>Bacteria</taxon>
        <taxon>Pseudomonadati</taxon>
        <taxon>Pseudomonadota</taxon>
        <taxon>Betaproteobacteria</taxon>
        <taxon>Burkholderiales</taxon>
        <taxon>Sphaerotilaceae</taxon>
        <taxon>Roseateles</taxon>
    </lineage>
</organism>
<evidence type="ECO:0000313" key="8">
    <source>
        <dbReference type="Proteomes" id="UP001201463"/>
    </source>
</evidence>
<keyword evidence="7" id="KW-0689">Ribosomal protein</keyword>
<dbReference type="GO" id="GO:0008999">
    <property type="term" value="F:protein-N-terminal-alanine acetyltransferase activity"/>
    <property type="evidence" value="ECO:0007669"/>
    <property type="project" value="UniProtKB-EC"/>
</dbReference>
<accession>A0ABS8XJ53</accession>
<keyword evidence="3 5" id="KW-0808">Transferase</keyword>
<dbReference type="EC" id="2.3.1.266" evidence="5"/>
<comment type="caution">
    <text evidence="5">Lacks conserved residue(s) required for the propagation of feature annotation.</text>
</comment>
<comment type="function">
    <text evidence="5">Acetylates the N-terminal alanine of ribosomal protein bS18.</text>
</comment>
<dbReference type="InterPro" id="IPR050680">
    <property type="entry name" value="YpeA/RimI_acetyltransf"/>
</dbReference>
<comment type="catalytic activity">
    <reaction evidence="5">
        <text>N-terminal L-alanyl-[ribosomal protein bS18] + acetyl-CoA = N-terminal N(alpha)-acetyl-L-alanyl-[ribosomal protein bS18] + CoA + H(+)</text>
        <dbReference type="Rhea" id="RHEA:43756"/>
        <dbReference type="Rhea" id="RHEA-COMP:10676"/>
        <dbReference type="Rhea" id="RHEA-COMP:10677"/>
        <dbReference type="ChEBI" id="CHEBI:15378"/>
        <dbReference type="ChEBI" id="CHEBI:57287"/>
        <dbReference type="ChEBI" id="CHEBI:57288"/>
        <dbReference type="ChEBI" id="CHEBI:64718"/>
        <dbReference type="ChEBI" id="CHEBI:83683"/>
        <dbReference type="EC" id="2.3.1.266"/>
    </reaction>
</comment>
<evidence type="ECO:0000256" key="2">
    <source>
        <dbReference type="ARBA" id="ARBA00022490"/>
    </source>
</evidence>
<evidence type="ECO:0000256" key="5">
    <source>
        <dbReference type="HAMAP-Rule" id="MF_02210"/>
    </source>
</evidence>
<comment type="caution">
    <text evidence="7">The sequence shown here is derived from an EMBL/GenBank/DDBJ whole genome shotgun (WGS) entry which is preliminary data.</text>
</comment>
<comment type="subcellular location">
    <subcellularLocation>
        <location evidence="5">Cytoplasm</location>
    </subcellularLocation>
</comment>
<keyword evidence="7" id="KW-0687">Ribonucleoprotein</keyword>
<dbReference type="GO" id="GO:0005840">
    <property type="term" value="C:ribosome"/>
    <property type="evidence" value="ECO:0007669"/>
    <property type="project" value="UniProtKB-KW"/>
</dbReference>
<evidence type="ECO:0000313" key="7">
    <source>
        <dbReference type="EMBL" id="MCE4539587.1"/>
    </source>
</evidence>
<dbReference type="CDD" id="cd04301">
    <property type="entry name" value="NAT_SF"/>
    <property type="match status" value="1"/>
</dbReference>
<evidence type="ECO:0000256" key="4">
    <source>
        <dbReference type="ARBA" id="ARBA00023315"/>
    </source>
</evidence>
<dbReference type="PANTHER" id="PTHR43420:SF44">
    <property type="entry name" value="ACETYLTRANSFERASE YPEA"/>
    <property type="match status" value="1"/>
</dbReference>
<dbReference type="InterPro" id="IPR006464">
    <property type="entry name" value="AcTrfase_RimI/Ard1"/>
</dbReference>
<gene>
    <name evidence="5 7" type="primary">rimI</name>
    <name evidence="7" type="ORF">LXT12_20250</name>
</gene>
<dbReference type="RefSeq" id="WP_233394107.1">
    <property type="nucleotide sequence ID" value="NZ_JAJTWT010000009.1"/>
</dbReference>
<dbReference type="PANTHER" id="PTHR43420">
    <property type="entry name" value="ACETYLTRANSFERASE"/>
    <property type="match status" value="1"/>
</dbReference>
<dbReference type="NCBIfam" id="TIGR01575">
    <property type="entry name" value="rimI"/>
    <property type="match status" value="1"/>
</dbReference>
<evidence type="ECO:0000259" key="6">
    <source>
        <dbReference type="PROSITE" id="PS51186"/>
    </source>
</evidence>
<keyword evidence="8" id="KW-1185">Reference proteome</keyword>
<comment type="similarity">
    <text evidence="1 5">Belongs to the acetyltransferase family. RimI subfamily.</text>
</comment>
<dbReference type="InterPro" id="IPR043690">
    <property type="entry name" value="RimI"/>
</dbReference>
<feature type="active site" description="Proton donor" evidence="5">
    <location>
        <position position="153"/>
    </location>
</feature>
<protein>
    <recommendedName>
        <fullName evidence="5">[Ribosomal protein bS18]-alanine N-acetyltransferase</fullName>
        <ecNumber evidence="5">2.3.1.266</ecNumber>
    </recommendedName>
</protein>
<name>A0ABS8XJ53_9BURK</name>
<feature type="binding site" evidence="5">
    <location>
        <position position="146"/>
    </location>
    <ligand>
        <name>acetyl-CoA</name>
        <dbReference type="ChEBI" id="CHEBI:57288"/>
    </ligand>
</feature>
<proteinExistence type="inferred from homology"/>
<dbReference type="PROSITE" id="PS51186">
    <property type="entry name" value="GNAT"/>
    <property type="match status" value="1"/>
</dbReference>
<dbReference type="InterPro" id="IPR000182">
    <property type="entry name" value="GNAT_dom"/>
</dbReference>